<evidence type="ECO:0000313" key="3">
    <source>
        <dbReference type="Proteomes" id="UP000718564"/>
    </source>
</evidence>
<gene>
    <name evidence="2" type="ORF">DP116_16725</name>
</gene>
<name>A0ABX1PAI8_9CYAN</name>
<feature type="domain" description="NB-ARC" evidence="1">
    <location>
        <begin position="111"/>
        <end position="213"/>
    </location>
</feature>
<organism evidence="2 3">
    <name type="scientific">Brasilonema bromeliae SPC951</name>
    <dbReference type="NCBI Taxonomy" id="385972"/>
    <lineage>
        <taxon>Bacteria</taxon>
        <taxon>Bacillati</taxon>
        <taxon>Cyanobacteriota</taxon>
        <taxon>Cyanophyceae</taxon>
        <taxon>Nostocales</taxon>
        <taxon>Scytonemataceae</taxon>
        <taxon>Brasilonema</taxon>
        <taxon>Bromeliae group (in: Brasilonema)</taxon>
    </lineage>
</organism>
<dbReference type="Proteomes" id="UP000718564">
    <property type="component" value="Unassembled WGS sequence"/>
</dbReference>
<dbReference type="InterPro" id="IPR027417">
    <property type="entry name" value="P-loop_NTPase"/>
</dbReference>
<proteinExistence type="predicted"/>
<accession>A0ABX1PAI8</accession>
<dbReference type="PANTHER" id="PTHR47691">
    <property type="entry name" value="REGULATOR-RELATED"/>
    <property type="match status" value="1"/>
</dbReference>
<dbReference type="PRINTS" id="PR00364">
    <property type="entry name" value="DISEASERSIST"/>
</dbReference>
<comment type="caution">
    <text evidence="2">The sequence shown here is derived from an EMBL/GenBank/DDBJ whole genome shotgun (WGS) entry which is preliminary data.</text>
</comment>
<sequence>MSSNSPSQHKRNRGVILTPVGWRKLENAEKESGQHFTKEQIRNRTGLSIQTISRIRKRKVAVDQDSLECYIKAFGLEKLSDKDYTHVPQENQQQDWGDAPNVSVFYDRCEEMAQLQQWVLEEDCRLIALLGMGGIGKTALAVKFGQKFKTEFEIVVWRSLQNVPTLEELLGSVLQSIMQMLQKDSVVPTSLDGKLSKLMEYFRDKRCLLILDNAETILSTGGGAGHCMQGYEGYCQLFQRIGEVSHQSCLLVTSREKPKDIVALEGEQKKVRSLQLGGLKPEDGRKLFEHRGQFTGKDAEWIRLIEHYGGNPFALKMVAAGIQQLFDGSIAEVLEYIGQGVLVFNDIRDLLDRQFSRLSPVEQEVMLWLAINPEPVSVKELKQDLASVTSKQELPQALYSLLRRSLIEKTGKQFSLQPVVKEYVTEQLGKQVCQEIVSTRERAESTSPLALLQTHALMKASAKDYIQETQRQLIVQPLLEQLLIELGSQQKLVQMLKDVLEQQRD</sequence>
<dbReference type="Pfam" id="PF00931">
    <property type="entry name" value="NB-ARC"/>
    <property type="match status" value="1"/>
</dbReference>
<reference evidence="2 3" key="1">
    <citation type="submission" date="2018-06" db="EMBL/GenBank/DDBJ databases">
        <title>Comparative genomics of Brasilonema spp. strains.</title>
        <authorList>
            <person name="Alvarenga D.O."/>
            <person name="Fiore M.F."/>
            <person name="Varani A.M."/>
        </authorList>
    </citation>
    <scope>NUCLEOTIDE SEQUENCE [LARGE SCALE GENOMIC DNA]</scope>
    <source>
        <strain evidence="2 3">SPC951</strain>
    </source>
</reference>
<protein>
    <recommendedName>
        <fullName evidence="1">NB-ARC domain-containing protein</fullName>
    </recommendedName>
</protein>
<keyword evidence="3" id="KW-1185">Reference proteome</keyword>
<dbReference type="PANTHER" id="PTHR47691:SF3">
    <property type="entry name" value="HTH-TYPE TRANSCRIPTIONAL REGULATOR RV0890C-RELATED"/>
    <property type="match status" value="1"/>
</dbReference>
<dbReference type="Gene3D" id="3.40.50.300">
    <property type="entry name" value="P-loop containing nucleotide triphosphate hydrolases"/>
    <property type="match status" value="1"/>
</dbReference>
<dbReference type="RefSeq" id="WP_169156260.1">
    <property type="nucleotide sequence ID" value="NZ_CAWPJE010000122.1"/>
</dbReference>
<evidence type="ECO:0000259" key="1">
    <source>
        <dbReference type="Pfam" id="PF00931"/>
    </source>
</evidence>
<evidence type="ECO:0000313" key="2">
    <source>
        <dbReference type="EMBL" id="NMG21008.1"/>
    </source>
</evidence>
<dbReference type="EMBL" id="QMEB01000130">
    <property type="protein sequence ID" value="NMG21008.1"/>
    <property type="molecule type" value="Genomic_DNA"/>
</dbReference>
<dbReference type="SUPFAM" id="SSF52540">
    <property type="entry name" value="P-loop containing nucleoside triphosphate hydrolases"/>
    <property type="match status" value="1"/>
</dbReference>
<dbReference type="InterPro" id="IPR002182">
    <property type="entry name" value="NB-ARC"/>
</dbReference>